<organism evidence="13 14">
    <name type="scientific">Sphenodon punctatus</name>
    <name type="common">Tuatara</name>
    <name type="synonym">Hatteria punctata</name>
    <dbReference type="NCBI Taxonomy" id="8508"/>
    <lineage>
        <taxon>Eukaryota</taxon>
        <taxon>Metazoa</taxon>
        <taxon>Chordata</taxon>
        <taxon>Craniata</taxon>
        <taxon>Vertebrata</taxon>
        <taxon>Euteleostomi</taxon>
        <taxon>Lepidosauria</taxon>
        <taxon>Sphenodontia</taxon>
        <taxon>Sphenodontidae</taxon>
        <taxon>Sphenodon</taxon>
    </lineage>
</organism>
<evidence type="ECO:0000256" key="1">
    <source>
        <dbReference type="ARBA" id="ARBA00004604"/>
    </source>
</evidence>
<reference evidence="13" key="2">
    <citation type="submission" date="2025-09" db="UniProtKB">
        <authorList>
            <consortium name="Ensembl"/>
        </authorList>
    </citation>
    <scope>IDENTIFICATION</scope>
</reference>
<dbReference type="Pfam" id="PF00400">
    <property type="entry name" value="WD40"/>
    <property type="match status" value="2"/>
</dbReference>
<dbReference type="GO" id="GO:0034388">
    <property type="term" value="C:Pwp2p-containing subcomplex of 90S preribosome"/>
    <property type="evidence" value="ECO:0007669"/>
    <property type="project" value="TreeGrafter"/>
</dbReference>
<evidence type="ECO:0000256" key="7">
    <source>
        <dbReference type="ARBA" id="ARBA00025767"/>
    </source>
</evidence>
<keyword evidence="2" id="KW-0698">rRNA processing</keyword>
<feature type="repeat" description="WD" evidence="11">
    <location>
        <begin position="266"/>
        <end position="295"/>
    </location>
</feature>
<keyword evidence="14" id="KW-1185">Reference proteome</keyword>
<comment type="similarity">
    <text evidence="7">Belongs to the WD repeat UTP18 family.</text>
</comment>
<dbReference type="PROSITE" id="PS50082">
    <property type="entry name" value="WD_REPEATS_2"/>
    <property type="match status" value="1"/>
</dbReference>
<dbReference type="GO" id="GO:0032040">
    <property type="term" value="C:small-subunit processome"/>
    <property type="evidence" value="ECO:0007669"/>
    <property type="project" value="Ensembl"/>
</dbReference>
<evidence type="ECO:0000256" key="5">
    <source>
        <dbReference type="ARBA" id="ARBA00022737"/>
    </source>
</evidence>
<keyword evidence="6" id="KW-0539">Nucleus</keyword>
<dbReference type="Proteomes" id="UP000694392">
    <property type="component" value="Unplaced"/>
</dbReference>
<sequence>MLPCTFKLNDAVSGNLLEGDSSDSEVENEARDHFPPSKKPAWVDEDDETEERIDMTHRYRKDLMKSDAEKKLPKEKLQRRFEEHSEDEEDDDLLRKTGNFVTVSDSLPRGILQIKNCLHANSQRPSDAKLRTVQFHPSAQVVMTAGLDHSVSLFQVDGKTNPKIQSIHLESFPVYKARFSANGEQVIATSVRDKRFYVYDMMGGEIIPVDQIRGLKEKYVRKFDVSPDGSFLLLTGSSGYLHLLTMKTKELIDSMKINGLAIASTFSPDGSKIYTNSDDGDVFVWDVKSRRCLSRFIDEGSVRGKCIAVSKNGRYVACGSNSGVVNVYDHDTCLRETSPKPIKAIMNLVTTATTLSFNPTTEILAVASNAADEAVKLVHIPSFTVFSNFPVPQRKSIYLAESMDFSPRSGFFSIANNKGKALLYRLKHYSDF</sequence>
<keyword evidence="3" id="KW-0597">Phosphoprotein</keyword>
<feature type="region of interest" description="Disordered" evidence="12">
    <location>
        <begin position="14"/>
        <end position="49"/>
    </location>
</feature>
<evidence type="ECO:0000256" key="4">
    <source>
        <dbReference type="ARBA" id="ARBA00022574"/>
    </source>
</evidence>
<dbReference type="GO" id="GO:0031965">
    <property type="term" value="C:nuclear membrane"/>
    <property type="evidence" value="ECO:0007669"/>
    <property type="project" value="Ensembl"/>
</dbReference>
<dbReference type="Ensembl" id="ENSSPUT00000015082.1">
    <property type="protein sequence ID" value="ENSSPUP00000014140.1"/>
    <property type="gene ID" value="ENSSPUG00000010862.1"/>
</dbReference>
<dbReference type="GO" id="GO:0005654">
    <property type="term" value="C:nucleoplasm"/>
    <property type="evidence" value="ECO:0007669"/>
    <property type="project" value="Ensembl"/>
</dbReference>
<dbReference type="InterPro" id="IPR045161">
    <property type="entry name" value="Utp18"/>
</dbReference>
<evidence type="ECO:0000256" key="11">
    <source>
        <dbReference type="PROSITE-ProRule" id="PRU00221"/>
    </source>
</evidence>
<dbReference type="SMART" id="SM00320">
    <property type="entry name" value="WD40"/>
    <property type="match status" value="5"/>
</dbReference>
<evidence type="ECO:0000256" key="2">
    <source>
        <dbReference type="ARBA" id="ARBA00022552"/>
    </source>
</evidence>
<evidence type="ECO:0000256" key="8">
    <source>
        <dbReference type="ARBA" id="ARBA00058527"/>
    </source>
</evidence>
<evidence type="ECO:0000256" key="12">
    <source>
        <dbReference type="SAM" id="MobiDB-lite"/>
    </source>
</evidence>
<evidence type="ECO:0000313" key="14">
    <source>
        <dbReference type="Proteomes" id="UP000694392"/>
    </source>
</evidence>
<keyword evidence="4 11" id="KW-0853">WD repeat</keyword>
<dbReference type="OMA" id="DLNRATY"/>
<comment type="subcellular location">
    <subcellularLocation>
        <location evidence="1">Nucleus</location>
        <location evidence="1">Nucleolus</location>
    </subcellularLocation>
</comment>
<evidence type="ECO:0000256" key="10">
    <source>
        <dbReference type="ARBA" id="ARBA00075773"/>
    </source>
</evidence>
<dbReference type="InterPro" id="IPR036322">
    <property type="entry name" value="WD40_repeat_dom_sf"/>
</dbReference>
<feature type="region of interest" description="Disordered" evidence="12">
    <location>
        <begin position="64"/>
        <end position="90"/>
    </location>
</feature>
<comment type="function">
    <text evidence="8">Part of the small subunit (SSU) processome, first precursor of the small eukaryotic ribosomal subunit. During the assembly of the SSU processome in the nucleolus, many ribosome biogenesis factors, an RNA chaperone and ribosomal proteins associate with the nascent pre-rRNA and work in concert to generate RNA folding, modifications, rearrangements and cleavage as well as targeted degradation of pre-ribosomal RNA by the RNA exosome. Involved in nucleolar processing of pre-18S ribosomal RNA.</text>
</comment>
<gene>
    <name evidence="13" type="primary">UTP18</name>
</gene>
<evidence type="ECO:0000313" key="13">
    <source>
        <dbReference type="Ensembl" id="ENSSPUP00000014140.1"/>
    </source>
</evidence>
<dbReference type="InterPro" id="IPR001680">
    <property type="entry name" value="WD40_rpt"/>
</dbReference>
<proteinExistence type="inferred from homology"/>
<keyword evidence="5" id="KW-0677">Repeat</keyword>
<dbReference type="PANTHER" id="PTHR18359:SF0">
    <property type="entry name" value="U3 SMALL NUCLEOLAR RNA-ASSOCIATED PROTEIN 18 HOMOLOG"/>
    <property type="match status" value="1"/>
</dbReference>
<dbReference type="GO" id="GO:0042274">
    <property type="term" value="P:ribosomal small subunit biogenesis"/>
    <property type="evidence" value="ECO:0007669"/>
    <property type="project" value="Ensembl"/>
</dbReference>
<name>A0A8D0H3T9_SPHPU</name>
<dbReference type="InterPro" id="IPR015943">
    <property type="entry name" value="WD40/YVTN_repeat-like_dom_sf"/>
</dbReference>
<dbReference type="GeneTree" id="ENSGT00440000033919"/>
<protein>
    <recommendedName>
        <fullName evidence="9">U3 small nucleolar RNA-associated protein 18 homolog</fullName>
    </recommendedName>
    <alternativeName>
        <fullName evidence="10">WD repeat-containing protein 50</fullName>
    </alternativeName>
</protein>
<reference evidence="13" key="1">
    <citation type="submission" date="2025-08" db="UniProtKB">
        <authorList>
            <consortium name="Ensembl"/>
        </authorList>
    </citation>
    <scope>IDENTIFICATION</scope>
</reference>
<feature type="compositionally biased region" description="Basic and acidic residues" evidence="12">
    <location>
        <begin position="64"/>
        <end position="83"/>
    </location>
</feature>
<dbReference type="PANTHER" id="PTHR18359">
    <property type="entry name" value="WD-REPEAT PROTEIN-RELATED"/>
    <property type="match status" value="1"/>
</dbReference>
<dbReference type="AlphaFoldDB" id="A0A8D0H3T9"/>
<dbReference type="FunFam" id="2.130.10.10:FF:000121">
    <property type="entry name" value="U3 small nucleolar RNA-associated protein 18 homolog"/>
    <property type="match status" value="1"/>
</dbReference>
<accession>A0A8D0H3T9</accession>
<dbReference type="Gene3D" id="2.130.10.10">
    <property type="entry name" value="YVTN repeat-like/Quinoprotein amine dehydrogenase"/>
    <property type="match status" value="1"/>
</dbReference>
<dbReference type="GO" id="GO:0006364">
    <property type="term" value="P:rRNA processing"/>
    <property type="evidence" value="ECO:0007669"/>
    <property type="project" value="UniProtKB-KW"/>
</dbReference>
<dbReference type="SUPFAM" id="SSF50978">
    <property type="entry name" value="WD40 repeat-like"/>
    <property type="match status" value="1"/>
</dbReference>
<evidence type="ECO:0000256" key="9">
    <source>
        <dbReference type="ARBA" id="ARBA00074442"/>
    </source>
</evidence>
<evidence type="ECO:0000256" key="3">
    <source>
        <dbReference type="ARBA" id="ARBA00022553"/>
    </source>
</evidence>
<evidence type="ECO:0000256" key="6">
    <source>
        <dbReference type="ARBA" id="ARBA00023242"/>
    </source>
</evidence>